<dbReference type="EMBL" id="AP028907">
    <property type="protein sequence ID" value="BES80643.1"/>
    <property type="molecule type" value="Genomic_DNA"/>
</dbReference>
<evidence type="ECO:0000313" key="1">
    <source>
        <dbReference type="EMBL" id="BES80643.1"/>
    </source>
</evidence>
<protein>
    <submittedName>
        <fullName evidence="1">Uncharacterized protein</fullName>
    </submittedName>
</protein>
<organism evidence="1 2">
    <name type="scientific">Pyrodictium abyssi</name>
    <dbReference type="NCBI Taxonomy" id="54256"/>
    <lineage>
        <taxon>Archaea</taxon>
        <taxon>Thermoproteota</taxon>
        <taxon>Thermoprotei</taxon>
        <taxon>Desulfurococcales</taxon>
        <taxon>Pyrodictiaceae</taxon>
        <taxon>Pyrodictium</taxon>
    </lineage>
</organism>
<evidence type="ECO:0000313" key="2">
    <source>
        <dbReference type="Proteomes" id="UP001341135"/>
    </source>
</evidence>
<proteinExistence type="predicted"/>
<dbReference type="Proteomes" id="UP001341135">
    <property type="component" value="Chromosome"/>
</dbReference>
<reference evidence="1 2" key="1">
    <citation type="submission" date="2023-09" db="EMBL/GenBank/DDBJ databases">
        <title>Pyrofollis japonicus gen. nov. sp. nov., a novel member of the family Pyrodictiaceae isolated from the Iheya North hydrothermal field.</title>
        <authorList>
            <person name="Miyazaki U."/>
            <person name="Sanari M."/>
            <person name="Tame A."/>
            <person name="Kitajima M."/>
            <person name="Okamoto A."/>
            <person name="Sawayama S."/>
            <person name="Miyazaki J."/>
            <person name="Takai K."/>
            <person name="Nakagawa S."/>
        </authorList>
    </citation>
    <scope>NUCLEOTIDE SEQUENCE [LARGE SCALE GENOMIC DNA]</scope>
    <source>
        <strain evidence="1 2">AV2</strain>
    </source>
</reference>
<name>A0ABN6ZK68_9CREN</name>
<gene>
    <name evidence="1" type="ORF">PABY_02100</name>
</gene>
<keyword evidence="2" id="KW-1185">Reference proteome</keyword>
<accession>A0ABN6ZK68</accession>
<sequence length="56" mass="6538">MEFGVELWACGEGAVEAAREGYEVFGSQDVYTPNAYKHNTPEHAQYRLRLRYHPRH</sequence>